<keyword evidence="1" id="KW-0472">Membrane</keyword>
<evidence type="ECO:0000313" key="3">
    <source>
        <dbReference type="Proteomes" id="UP000886844"/>
    </source>
</evidence>
<dbReference type="Pfam" id="PF11335">
    <property type="entry name" value="DUF3137"/>
    <property type="match status" value="1"/>
</dbReference>
<evidence type="ECO:0000256" key="1">
    <source>
        <dbReference type="SAM" id="Phobius"/>
    </source>
</evidence>
<dbReference type="InterPro" id="IPR021484">
    <property type="entry name" value="DUF3137"/>
</dbReference>
<name>A0A9D1YZI9_9BACT</name>
<accession>A0A9D1YZI9</accession>
<gene>
    <name evidence="2" type="ORF">H9828_01855</name>
</gene>
<reference evidence="2" key="1">
    <citation type="journal article" date="2021" name="PeerJ">
        <title>Extensive microbial diversity within the chicken gut microbiome revealed by metagenomics and culture.</title>
        <authorList>
            <person name="Gilroy R."/>
            <person name="Ravi A."/>
            <person name="Getino M."/>
            <person name="Pursley I."/>
            <person name="Horton D.L."/>
            <person name="Alikhan N.F."/>
            <person name="Baker D."/>
            <person name="Gharbi K."/>
            <person name="Hall N."/>
            <person name="Watson M."/>
            <person name="Adriaenssens E.M."/>
            <person name="Foster-Nyarko E."/>
            <person name="Jarju S."/>
            <person name="Secka A."/>
            <person name="Antonio M."/>
            <person name="Oren A."/>
            <person name="Chaudhuri R.R."/>
            <person name="La Ragione R."/>
            <person name="Hildebrand F."/>
            <person name="Pallen M.J."/>
        </authorList>
    </citation>
    <scope>NUCLEOTIDE SEQUENCE</scope>
    <source>
        <strain evidence="2">5134</strain>
    </source>
</reference>
<keyword evidence="1" id="KW-0812">Transmembrane</keyword>
<keyword evidence="1" id="KW-1133">Transmembrane helix</keyword>
<organism evidence="2 3">
    <name type="scientific">Candidatus Alistipes intestinigallinarum</name>
    <dbReference type="NCBI Taxonomy" id="2838440"/>
    <lineage>
        <taxon>Bacteria</taxon>
        <taxon>Pseudomonadati</taxon>
        <taxon>Bacteroidota</taxon>
        <taxon>Bacteroidia</taxon>
        <taxon>Bacteroidales</taxon>
        <taxon>Rikenellaceae</taxon>
        <taxon>Alistipes</taxon>
    </lineage>
</organism>
<dbReference type="Proteomes" id="UP000886844">
    <property type="component" value="Unassembled WGS sequence"/>
</dbReference>
<sequence length="338" mass="38837">MNTTIDFKQLSGKMNRELTRIVRLRRVVRVLLVIVYSVTLLWFLFCLFGGYLLASADYATNVQTSQYILYGFLFFCVLHFAFMRGLQSLGEQETALMGRIIGGLFPEARFNPAGTVNREALAASRLFSESTSLAGIDTTSYGRLEIPVGERTMQVCDVGITPQHDGEFAANPLKTLYRAIVRPIFGARVESTMHTFRGMFGYCQVPRRFKGYVLLLPDHLENRVGYLAQSIQRIRQKNGAKFVHLEDPEFENLFAVYADDEVEARMVLTPAMMRRMTELRKSFNRDLMISFKDDTLYFASETPDGFLRPGRKSLGDERLLEQFWHEIDFCRTIKTEMK</sequence>
<protein>
    <submittedName>
        <fullName evidence="2">DUF3137 domain-containing protein</fullName>
    </submittedName>
</protein>
<dbReference type="AlphaFoldDB" id="A0A9D1YZI9"/>
<feature type="transmembrane region" description="Helical" evidence="1">
    <location>
        <begin position="30"/>
        <end position="53"/>
    </location>
</feature>
<reference evidence="2" key="2">
    <citation type="submission" date="2021-04" db="EMBL/GenBank/DDBJ databases">
        <authorList>
            <person name="Gilroy R."/>
        </authorList>
    </citation>
    <scope>NUCLEOTIDE SEQUENCE</scope>
    <source>
        <strain evidence="2">5134</strain>
    </source>
</reference>
<feature type="transmembrane region" description="Helical" evidence="1">
    <location>
        <begin position="65"/>
        <end position="82"/>
    </location>
</feature>
<dbReference type="EMBL" id="DXDA01000017">
    <property type="protein sequence ID" value="HIY68143.1"/>
    <property type="molecule type" value="Genomic_DNA"/>
</dbReference>
<comment type="caution">
    <text evidence="2">The sequence shown here is derived from an EMBL/GenBank/DDBJ whole genome shotgun (WGS) entry which is preliminary data.</text>
</comment>
<proteinExistence type="predicted"/>
<evidence type="ECO:0000313" key="2">
    <source>
        <dbReference type="EMBL" id="HIY68143.1"/>
    </source>
</evidence>